<evidence type="ECO:0000313" key="2">
    <source>
        <dbReference type="Proteomes" id="UP000008633"/>
    </source>
</evidence>
<dbReference type="KEGG" id="nsa:Nitsa_1558"/>
<dbReference type="Proteomes" id="UP000008633">
    <property type="component" value="Chromosome"/>
</dbReference>
<sequence>MDRPLILRRFLFLLLTVVPLWARISWMGDYAAAHRLALRQHKDLLVVLVKRGCRECGELIRRIGVDEPLRQSIEKRYIPVIITADSGARYPIELYYTTRFPTIFFVDAAKETFLAPSCYGMGCIKRNITTIPTRL</sequence>
<accession>E6X0F6</accession>
<reference evidence="1 2" key="1">
    <citation type="journal article" date="2011" name="Stand. Genomic Sci.">
        <title>Complete genome sequence of Nitratifractor salsuginis type strain (E9I37-1).</title>
        <authorList>
            <person name="Anderson I."/>
            <person name="Sikorski J."/>
            <person name="Zeytun A."/>
            <person name="Nolan M."/>
            <person name="Lapidus A."/>
            <person name="Lucas S."/>
            <person name="Hammon N."/>
            <person name="Deshpande S."/>
            <person name="Cheng J.F."/>
            <person name="Tapia R."/>
            <person name="Han C."/>
            <person name="Goodwin L."/>
            <person name="Pitluck S."/>
            <person name="Liolios K."/>
            <person name="Pagani I."/>
            <person name="Ivanova N."/>
            <person name="Huntemann M."/>
            <person name="Mavromatis K."/>
            <person name="Ovchinikova G."/>
            <person name="Pati A."/>
            <person name="Chen A."/>
            <person name="Palaniappan K."/>
            <person name="Land M."/>
            <person name="Hauser L."/>
            <person name="Brambilla E.M."/>
            <person name="Ngatchou-Djao O.D."/>
            <person name="Rohde M."/>
            <person name="Tindall B.J."/>
            <person name="Goker M."/>
            <person name="Detter J.C."/>
            <person name="Woyke T."/>
            <person name="Bristow J."/>
            <person name="Eisen J.A."/>
            <person name="Markowitz V."/>
            <person name="Hugenholtz P."/>
            <person name="Klenk H.P."/>
            <person name="Kyrpides N.C."/>
        </authorList>
    </citation>
    <scope>NUCLEOTIDE SEQUENCE [LARGE SCALE GENOMIC DNA]</scope>
    <source>
        <strain evidence="2">DSM 16511 / JCM 12458 / E9I37-1</strain>
    </source>
</reference>
<proteinExistence type="predicted"/>
<gene>
    <name evidence="1" type="ordered locus">Nitsa_1558</name>
</gene>
<dbReference type="Gene3D" id="3.40.30.10">
    <property type="entry name" value="Glutaredoxin"/>
    <property type="match status" value="1"/>
</dbReference>
<keyword evidence="2" id="KW-1185">Reference proteome</keyword>
<name>E6X0F6_NITSE</name>
<organism evidence="1 2">
    <name type="scientific">Nitratifractor salsuginis (strain DSM 16511 / JCM 12458 / E9I37-1)</name>
    <dbReference type="NCBI Taxonomy" id="749222"/>
    <lineage>
        <taxon>Bacteria</taxon>
        <taxon>Pseudomonadati</taxon>
        <taxon>Campylobacterota</taxon>
        <taxon>Epsilonproteobacteria</taxon>
        <taxon>Campylobacterales</taxon>
        <taxon>Sulfurovaceae</taxon>
        <taxon>Nitratifractor</taxon>
    </lineage>
</organism>
<dbReference type="Pfam" id="PF13899">
    <property type="entry name" value="Thioredoxin_7"/>
    <property type="match status" value="1"/>
</dbReference>
<dbReference type="RefSeq" id="WP_013554495.1">
    <property type="nucleotide sequence ID" value="NC_014935.1"/>
</dbReference>
<dbReference type="SUPFAM" id="SSF52833">
    <property type="entry name" value="Thioredoxin-like"/>
    <property type="match status" value="1"/>
</dbReference>
<dbReference type="EMBL" id="CP002452">
    <property type="protein sequence ID" value="ADV46806.1"/>
    <property type="molecule type" value="Genomic_DNA"/>
</dbReference>
<protein>
    <submittedName>
        <fullName evidence="1">Uncharacterized protein</fullName>
    </submittedName>
</protein>
<dbReference type="HOGENOM" id="CLU_1937065_0_0_7"/>
<dbReference type="InterPro" id="IPR036249">
    <property type="entry name" value="Thioredoxin-like_sf"/>
</dbReference>
<dbReference type="AlphaFoldDB" id="E6X0F6"/>
<dbReference type="eggNOG" id="ENOG5030IX8">
    <property type="taxonomic scope" value="Bacteria"/>
</dbReference>
<dbReference type="STRING" id="749222.Nitsa_1558"/>
<reference evidence="2" key="2">
    <citation type="submission" date="2011-01" db="EMBL/GenBank/DDBJ databases">
        <title>The complete genome of Nitratifractor salsuginis DSM 16511.</title>
        <authorList>
            <consortium name="US DOE Joint Genome Institute (JGI-PGF)"/>
            <person name="Lucas S."/>
            <person name="Copeland A."/>
            <person name="Lapidus A."/>
            <person name="Bruce D."/>
            <person name="Goodwin L."/>
            <person name="Pitluck S."/>
            <person name="Kyrpides N."/>
            <person name="Mavromatis K."/>
            <person name="Ivanova N."/>
            <person name="Mikhailova N."/>
            <person name="Zeytun A."/>
            <person name="Detter J.C."/>
            <person name="Tapia R."/>
            <person name="Han C."/>
            <person name="Land M."/>
            <person name="Hauser L."/>
            <person name="Markowitz V."/>
            <person name="Cheng J.-F."/>
            <person name="Hugenholtz P."/>
            <person name="Woyke T."/>
            <person name="Wu D."/>
            <person name="Tindall B."/>
            <person name="Schuetze A."/>
            <person name="Brambilla E."/>
            <person name="Klenk H.-P."/>
            <person name="Eisen J.A."/>
        </authorList>
    </citation>
    <scope>NUCLEOTIDE SEQUENCE [LARGE SCALE GENOMIC DNA]</scope>
    <source>
        <strain evidence="2">DSM 16511 / JCM 12458 / E9I37-1</strain>
    </source>
</reference>
<evidence type="ECO:0000313" key="1">
    <source>
        <dbReference type="EMBL" id="ADV46806.1"/>
    </source>
</evidence>
<dbReference type="OrthoDB" id="5334759at2"/>